<evidence type="ECO:0000313" key="1">
    <source>
        <dbReference type="EMBL" id="CAG8689048.1"/>
    </source>
</evidence>
<dbReference type="EMBL" id="CAJVQB010006661">
    <property type="protein sequence ID" value="CAG8689048.1"/>
    <property type="molecule type" value="Genomic_DNA"/>
</dbReference>
<feature type="non-terminal residue" evidence="1">
    <location>
        <position position="1"/>
    </location>
</feature>
<evidence type="ECO:0000313" key="2">
    <source>
        <dbReference type="Proteomes" id="UP000789901"/>
    </source>
</evidence>
<proteinExistence type="predicted"/>
<comment type="caution">
    <text evidence="1">The sequence shown here is derived from an EMBL/GenBank/DDBJ whole genome shotgun (WGS) entry which is preliminary data.</text>
</comment>
<reference evidence="1 2" key="1">
    <citation type="submission" date="2021-06" db="EMBL/GenBank/DDBJ databases">
        <authorList>
            <person name="Kallberg Y."/>
            <person name="Tangrot J."/>
            <person name="Rosling A."/>
        </authorList>
    </citation>
    <scope>NUCLEOTIDE SEQUENCE [LARGE SCALE GENOMIC DNA]</scope>
    <source>
        <strain evidence="1 2">120-4 pot B 10/14</strain>
    </source>
</reference>
<gene>
    <name evidence="1" type="ORF">GMARGA_LOCUS11392</name>
</gene>
<sequence length="339" mass="40015">DSSYPSSPIIVYKEKKNNVIQRSFYYEIIEEAYISTSKERQYKIPDQYTVKTTIEQNKKKTIYCSINYENKQPVFHISYGENFEYKISSTSSSSAANNNALELLKSASQNCYSNENYISIKAIDYSINNYNFHIDFEKENLLQTKQYQLAIVQALDKTQGAISNEHILLNKQMEANIKITQVNLYHLEVKKDSTDVFEQRIIDKINKIGAQYTDWRITKTIKQLILNWNNINEHIRAPLFDMIPLENWICNELHVLLRIYDRLWKLIIVELKACGLYNDKSRKIIVDKIKRINVTFQFWKNHETHNWNYTSLMGKDKLKVLQSFNFGVLFRSSHAKLIC</sequence>
<keyword evidence="2" id="KW-1185">Reference proteome</keyword>
<dbReference type="Proteomes" id="UP000789901">
    <property type="component" value="Unassembled WGS sequence"/>
</dbReference>
<organism evidence="1 2">
    <name type="scientific">Gigaspora margarita</name>
    <dbReference type="NCBI Taxonomy" id="4874"/>
    <lineage>
        <taxon>Eukaryota</taxon>
        <taxon>Fungi</taxon>
        <taxon>Fungi incertae sedis</taxon>
        <taxon>Mucoromycota</taxon>
        <taxon>Glomeromycotina</taxon>
        <taxon>Glomeromycetes</taxon>
        <taxon>Diversisporales</taxon>
        <taxon>Gigasporaceae</taxon>
        <taxon>Gigaspora</taxon>
    </lineage>
</organism>
<accession>A0ABN7UW40</accession>
<name>A0ABN7UW40_GIGMA</name>
<protein>
    <submittedName>
        <fullName evidence="1">19369_t:CDS:1</fullName>
    </submittedName>
</protein>